<evidence type="ECO:0000313" key="3">
    <source>
        <dbReference type="Proteomes" id="UP000830542"/>
    </source>
</evidence>
<accession>A0AAV3SK17</accession>
<dbReference type="EMBL" id="CP095010">
    <property type="protein sequence ID" value="UOO97562.1"/>
    <property type="molecule type" value="Genomic_DNA"/>
</dbReference>
<evidence type="ECO:0000313" key="2">
    <source>
        <dbReference type="EMBL" id="UOO97562.1"/>
    </source>
</evidence>
<keyword evidence="2" id="KW-0614">Plasmid</keyword>
<name>A0AAV3SK17_HALDO</name>
<proteinExistence type="predicted"/>
<evidence type="ECO:0000313" key="4">
    <source>
        <dbReference type="Proteomes" id="UP001500962"/>
    </source>
</evidence>
<dbReference type="AlphaFoldDB" id="A0AAV3SK17"/>
<dbReference type="GeneID" id="71764181"/>
<organism evidence="1 4">
    <name type="scientific">Halococcus dombrowskii</name>
    <dbReference type="NCBI Taxonomy" id="179637"/>
    <lineage>
        <taxon>Archaea</taxon>
        <taxon>Methanobacteriati</taxon>
        <taxon>Methanobacteriota</taxon>
        <taxon>Stenosarchaea group</taxon>
        <taxon>Halobacteria</taxon>
        <taxon>Halobacteriales</taxon>
        <taxon>Halococcaceae</taxon>
        <taxon>Halococcus</taxon>
    </lineage>
</organism>
<protein>
    <submittedName>
        <fullName evidence="1">Uncharacterized protein</fullName>
    </submittedName>
</protein>
<dbReference type="Proteomes" id="UP000830542">
    <property type="component" value="Plasmid unnamed5"/>
</dbReference>
<sequence>MATSADDSEADGTFVQDVLDDVVYNLLGIERYADPDDPVGGALFGPLGELISALRESWEWLDPWLSVVRTLLDAPGGPPSGRTVATVGIEPEQASLTAAMDFEEAG</sequence>
<dbReference type="EMBL" id="BAAADN010000074">
    <property type="protein sequence ID" value="GAA0474462.1"/>
    <property type="molecule type" value="Genomic_DNA"/>
</dbReference>
<evidence type="ECO:0000313" key="1">
    <source>
        <dbReference type="EMBL" id="GAA0474462.1"/>
    </source>
</evidence>
<dbReference type="Proteomes" id="UP001500962">
    <property type="component" value="Unassembled WGS sequence"/>
</dbReference>
<dbReference type="RefSeq" id="WP_244707239.1">
    <property type="nucleotide sequence ID" value="NZ_BAAADN010000074.1"/>
</dbReference>
<keyword evidence="3" id="KW-1185">Reference proteome</keyword>
<geneLocation type="plasmid" evidence="2 3">
    <name>unnamed5</name>
</geneLocation>
<reference evidence="1" key="3">
    <citation type="submission" date="2023-12" db="EMBL/GenBank/DDBJ databases">
        <authorList>
            <person name="Sun Q."/>
            <person name="Inoue M."/>
        </authorList>
    </citation>
    <scope>NUCLEOTIDE SEQUENCE</scope>
    <source>
        <strain evidence="1">JCM 12289</strain>
    </source>
</reference>
<dbReference type="KEGG" id="hdo:MUK72_19995"/>
<gene>
    <name evidence="1" type="ORF">GCM10008985_33750</name>
    <name evidence="2" type="ORF">MUK72_19995</name>
</gene>
<reference evidence="1" key="1">
    <citation type="journal article" date="2014" name="Int. J. Syst. Evol. Microbiol.">
        <title>Complete genome sequence of Corynebacterium casei LMG S-19264T (=DSM 44701T), isolated from a smear-ripened cheese.</title>
        <authorList>
            <consortium name="US DOE Joint Genome Institute (JGI-PGF)"/>
            <person name="Walter F."/>
            <person name="Albersmeier A."/>
            <person name="Kalinowski J."/>
            <person name="Ruckert C."/>
        </authorList>
    </citation>
    <scope>NUCLEOTIDE SEQUENCE</scope>
    <source>
        <strain evidence="1">JCM 12289</strain>
    </source>
</reference>
<reference evidence="2" key="2">
    <citation type="submission" date="2022-04" db="EMBL/GenBank/DDBJ databases">
        <title>Sequencing and genomic assembly of Halococcus dombrowskii.</title>
        <authorList>
            <person name="Lim S.W."/>
            <person name="MacLea K.S."/>
        </authorList>
    </citation>
    <scope>NUCLEOTIDE SEQUENCE</scope>
    <source>
        <strain evidence="2">H4</strain>
        <plasmid evidence="2">unnamed5</plasmid>
    </source>
</reference>